<comment type="caution">
    <text evidence="1">The sequence shown here is derived from an EMBL/GenBank/DDBJ whole genome shotgun (WGS) entry which is preliminary data.</text>
</comment>
<dbReference type="Proteomes" id="UP000242791">
    <property type="component" value="Unassembled WGS sequence"/>
</dbReference>
<dbReference type="VEuPathDB" id="FungiDB:ACJ73_06072"/>
<sequence>MGSQMLDIVDLDLREAAVEEVVSSLKRSSQGKRMVVCSIRRTGNVSSLAGFSTVCAEGDSGRAAWEIK</sequence>
<accession>A0A1J9R4M7</accession>
<reference evidence="1 2" key="1">
    <citation type="submission" date="2015-08" db="EMBL/GenBank/DDBJ databases">
        <title>Emmonsia species relationships and genome sequence.</title>
        <authorList>
            <person name="Cuomo C.A."/>
            <person name="Schwartz I.S."/>
            <person name="Kenyon C."/>
            <person name="De Hoog G.S."/>
            <person name="Govender N.P."/>
            <person name="Botha A."/>
            <person name="Moreno L."/>
            <person name="De Vries M."/>
            <person name="Munoz J.F."/>
            <person name="Stielow J.B."/>
        </authorList>
    </citation>
    <scope>NUCLEOTIDE SEQUENCE [LARGE SCALE GENOMIC DNA]</scope>
    <source>
        <strain evidence="1 2">EI222</strain>
    </source>
</reference>
<proteinExistence type="predicted"/>
<name>A0A1J9R4M7_9EURO</name>
<protein>
    <submittedName>
        <fullName evidence="1">Uncharacterized protein</fullName>
    </submittedName>
</protein>
<evidence type="ECO:0000313" key="2">
    <source>
        <dbReference type="Proteomes" id="UP000242791"/>
    </source>
</evidence>
<dbReference type="EMBL" id="LGTZ01001016">
    <property type="protein sequence ID" value="OJD22581.1"/>
    <property type="molecule type" value="Genomic_DNA"/>
</dbReference>
<dbReference type="AlphaFoldDB" id="A0A1J9R4M7"/>
<gene>
    <name evidence="1" type="ORF">ACJ73_06072</name>
</gene>
<organism evidence="1 2">
    <name type="scientific">Blastomyces percursus</name>
    <dbReference type="NCBI Taxonomy" id="1658174"/>
    <lineage>
        <taxon>Eukaryota</taxon>
        <taxon>Fungi</taxon>
        <taxon>Dikarya</taxon>
        <taxon>Ascomycota</taxon>
        <taxon>Pezizomycotina</taxon>
        <taxon>Eurotiomycetes</taxon>
        <taxon>Eurotiomycetidae</taxon>
        <taxon>Onygenales</taxon>
        <taxon>Ajellomycetaceae</taxon>
        <taxon>Blastomyces</taxon>
    </lineage>
</organism>
<evidence type="ECO:0000313" key="1">
    <source>
        <dbReference type="EMBL" id="OJD22581.1"/>
    </source>
</evidence>
<keyword evidence="2" id="KW-1185">Reference proteome</keyword>